<dbReference type="EMBL" id="MU267787">
    <property type="protein sequence ID" value="KAH7908956.1"/>
    <property type="molecule type" value="Genomic_DNA"/>
</dbReference>
<keyword evidence="2" id="KW-1185">Reference proteome</keyword>
<accession>A0ACB8A7H6</accession>
<protein>
    <submittedName>
        <fullName evidence="1">Uncharacterized protein</fullName>
    </submittedName>
</protein>
<evidence type="ECO:0000313" key="1">
    <source>
        <dbReference type="EMBL" id="KAH7908956.1"/>
    </source>
</evidence>
<evidence type="ECO:0000313" key="2">
    <source>
        <dbReference type="Proteomes" id="UP000790377"/>
    </source>
</evidence>
<reference evidence="1" key="1">
    <citation type="journal article" date="2021" name="New Phytol.">
        <title>Evolutionary innovations through gain and loss of genes in the ectomycorrhizal Boletales.</title>
        <authorList>
            <person name="Wu G."/>
            <person name="Miyauchi S."/>
            <person name="Morin E."/>
            <person name="Kuo A."/>
            <person name="Drula E."/>
            <person name="Varga T."/>
            <person name="Kohler A."/>
            <person name="Feng B."/>
            <person name="Cao Y."/>
            <person name="Lipzen A."/>
            <person name="Daum C."/>
            <person name="Hundley H."/>
            <person name="Pangilinan J."/>
            <person name="Johnson J."/>
            <person name="Barry K."/>
            <person name="LaButti K."/>
            <person name="Ng V."/>
            <person name="Ahrendt S."/>
            <person name="Min B."/>
            <person name="Choi I.G."/>
            <person name="Park H."/>
            <person name="Plett J.M."/>
            <person name="Magnuson J."/>
            <person name="Spatafora J.W."/>
            <person name="Nagy L.G."/>
            <person name="Henrissat B."/>
            <person name="Grigoriev I.V."/>
            <person name="Yang Z.L."/>
            <person name="Xu J."/>
            <person name="Martin F.M."/>
        </authorList>
    </citation>
    <scope>NUCLEOTIDE SEQUENCE</scope>
    <source>
        <strain evidence="1">ATCC 28755</strain>
    </source>
</reference>
<proteinExistence type="predicted"/>
<comment type="caution">
    <text evidence="1">The sequence shown here is derived from an EMBL/GenBank/DDBJ whole genome shotgun (WGS) entry which is preliminary data.</text>
</comment>
<sequence length="551" mass="60616">MAFESSLISRDLYWPEDFNKSSAPSYSQCTQCAPDQIAECMDVPCPIPEITSQCTDQCLVVACADPTHPEQTCQVAHGNVLCDGSCVDATDCADCPGLEDFILQCCTDYHSYYAEPKPPQESTIRNISWDSTLPNYMGDYSYIPEPIQRSQSCNNDISTLTAPENALTSTNSPYPPPSFAQPQTEWQSQSVPNYPQQSHGRPLQPLRCMWSHCNASFPTLPELVEHVNINHLRFPTPSETIHGSSHPENTSPFPLSCHWGDCLEFPSTEYIPGPSTGMSLERALTVVAEHILNDHLGCPHHPSGMGHPPSPAHTHYSSVDADVQPSGASPTPSVPPPTSSEVDAPPSAHSQSPSPHLHECSGTHECRWQNCSQAFTACDDLTTHIAAAHIGAGKAHYDCYWDGCTRHGESGFSSKQKISRHMQSHTGHRPFQCKICKQNFSEAATLQQHMRRHTQEKPYICDFPGCGKAFAITGALTIHKRTHNGLRPFKCTYCEKAFSESSNLAKHLRTHTGARPYPCIEDGCGKSFARPDQLARHMSVHRKKVGAASVN</sequence>
<organism evidence="1 2">
    <name type="scientific">Hygrophoropsis aurantiaca</name>
    <dbReference type="NCBI Taxonomy" id="72124"/>
    <lineage>
        <taxon>Eukaryota</taxon>
        <taxon>Fungi</taxon>
        <taxon>Dikarya</taxon>
        <taxon>Basidiomycota</taxon>
        <taxon>Agaricomycotina</taxon>
        <taxon>Agaricomycetes</taxon>
        <taxon>Agaricomycetidae</taxon>
        <taxon>Boletales</taxon>
        <taxon>Coniophorineae</taxon>
        <taxon>Hygrophoropsidaceae</taxon>
        <taxon>Hygrophoropsis</taxon>
    </lineage>
</organism>
<dbReference type="Proteomes" id="UP000790377">
    <property type="component" value="Unassembled WGS sequence"/>
</dbReference>
<gene>
    <name evidence="1" type="ORF">BJ138DRAFT_1011772</name>
</gene>
<name>A0ACB8A7H6_9AGAM</name>